<evidence type="ECO:0000313" key="2">
    <source>
        <dbReference type="Proteomes" id="UP000000812"/>
    </source>
</evidence>
<evidence type="ECO:0000313" key="1">
    <source>
        <dbReference type="EMBL" id="AAF84996.1"/>
    </source>
</evidence>
<organism evidence="1 2">
    <name type="scientific">Xylella fastidiosa (strain 9a5c)</name>
    <dbReference type="NCBI Taxonomy" id="160492"/>
    <lineage>
        <taxon>Bacteria</taxon>
        <taxon>Pseudomonadati</taxon>
        <taxon>Pseudomonadota</taxon>
        <taxon>Gammaproteobacteria</taxon>
        <taxon>Lysobacterales</taxon>
        <taxon>Lysobacteraceae</taxon>
        <taxon>Xylella</taxon>
    </lineage>
</organism>
<dbReference type="EMBL" id="AE003849">
    <property type="protein sequence ID" value="AAF84996.1"/>
    <property type="molecule type" value="Genomic_DNA"/>
</dbReference>
<sequence length="117" mass="12256">MGDFFHILSGAVGEEGEDGREECAGCGCQKNLKDGQNRGNGVRQGKQSVADIGMRCPAPLPCQRAAGMVVRLSSEEGAGCGCEVCSAAKVCSAWVVSVARVWMGLLIKLFGQYQSQG</sequence>
<gene>
    <name evidence="1" type="ordered locus">XF_2197</name>
</gene>
<dbReference type="Proteomes" id="UP000000812">
    <property type="component" value="Chromosome"/>
</dbReference>
<dbReference type="AlphaFoldDB" id="Q9PBE7"/>
<dbReference type="STRING" id="160492.XF_2197"/>
<name>Q9PBE7_XYLFA</name>
<accession>Q9PBE7</accession>
<protein>
    <submittedName>
        <fullName evidence="1">Uncharacterized protein</fullName>
    </submittedName>
</protein>
<dbReference type="PIR" id="F82589">
    <property type="entry name" value="F82589"/>
</dbReference>
<reference evidence="1 2" key="1">
    <citation type="journal article" date="2000" name="Nature">
        <title>The genome sequence of the plant pathogen Xylella fastidiosa.</title>
        <authorList>
            <person name="Simpson A.J."/>
            <person name="Reinach F.C."/>
            <person name="Arruda P."/>
            <person name="Abreu F.A."/>
            <person name="Acencio M."/>
            <person name="Alvarenga R."/>
            <person name="Alves L.M."/>
            <person name="Araya J.E."/>
            <person name="Baia G.S."/>
            <person name="Baptista C.S."/>
            <person name="Barros M.H."/>
            <person name="Bonaccorsi E.D."/>
            <person name="Bordin S."/>
            <person name="Bove J.M."/>
            <person name="Briones M.R."/>
            <person name="Bueno M.R."/>
            <person name="Camargo A.A."/>
            <person name="Camargo L.E."/>
            <person name="Carraro D.M."/>
            <person name="Carrer H."/>
            <person name="Colauto N.B."/>
            <person name="Colombo C."/>
            <person name="Costa F.F."/>
            <person name="Costa M.C."/>
            <person name="Costa-Neto C.M."/>
            <person name="Coutinho L.L."/>
            <person name="Cristofani M."/>
            <person name="Dias-Neto E."/>
            <person name="Docena C."/>
            <person name="El-Dorry H."/>
            <person name="Facincani A.P."/>
            <person name="Ferreira A.J."/>
            <person name="Ferreira V.C."/>
            <person name="Ferro J.A."/>
            <person name="Fraga J.S."/>
            <person name="Franca S.C."/>
            <person name="Franco M.C."/>
            <person name="Frohme M."/>
            <person name="Furlan L.R."/>
            <person name="Garnier M."/>
            <person name="Goldman G.H."/>
            <person name="Goldman M.H."/>
            <person name="Gomes S.L."/>
            <person name="Gruber A."/>
            <person name="Ho P.L."/>
            <person name="Hoheisel J.D."/>
            <person name="Junqueira M.L."/>
            <person name="Kemper E.L."/>
            <person name="Kitajima J.P."/>
            <person name="Krieger J.E."/>
            <person name="Kuramae E.E."/>
            <person name="Laigret F."/>
            <person name="Lambais M.R."/>
            <person name="Leite L.C."/>
            <person name="Lemos E.G."/>
            <person name="Lemos M.V."/>
            <person name="Lopes S.A."/>
            <person name="Lopes C.R."/>
            <person name="Machado J.A."/>
            <person name="Machado M.A."/>
            <person name="Madeira A.M."/>
            <person name="Madeira H.M."/>
            <person name="Marino C.L."/>
            <person name="Marques M.V."/>
            <person name="Martins E.A."/>
            <person name="Martins E.M."/>
            <person name="Matsukuma A.Y."/>
            <person name="Menck C.F."/>
            <person name="Miracca E.C."/>
            <person name="Miyaki C.Y."/>
            <person name="Monteriro-Vitorello C.B."/>
            <person name="Moon D.H."/>
            <person name="Nagai M.A."/>
            <person name="Nascimento A.L."/>
            <person name="Netto L.E."/>
            <person name="Nhani A.Jr."/>
            <person name="Nobrega F.G."/>
            <person name="Nunes L.R."/>
            <person name="Oliveira M.A."/>
            <person name="de Oliveira M.C."/>
            <person name="de Oliveira R.C."/>
            <person name="Palmieri D.A."/>
            <person name="Paris A."/>
            <person name="Peixoto B.R."/>
            <person name="Pereira G.A."/>
            <person name="Pereira H.A.Jr."/>
            <person name="Pesquero J.B."/>
            <person name="Quaggio R.B."/>
            <person name="Roberto P.G."/>
            <person name="Rodrigues V."/>
            <person name="de M Rosa A.J."/>
            <person name="de Rosa V.E.Jr."/>
            <person name="de Sa R.G."/>
            <person name="Santelli R.V."/>
            <person name="Sawasaki H.E."/>
            <person name="da Silva A.C."/>
            <person name="da Silva A.M."/>
            <person name="da Silva F.R."/>
            <person name="da Silva W.A.Jr."/>
            <person name="da Silveira J.F."/>
            <person name="Silvestri M.L."/>
            <person name="Siqueira W.J."/>
            <person name="de Souza A.A."/>
            <person name="de Souza A.P."/>
            <person name="Terenzi M.F."/>
            <person name="Truffi D."/>
            <person name="Tsai S.M."/>
            <person name="Tsuhako M.H."/>
            <person name="Vallada H."/>
            <person name="Van Sluys M.A."/>
            <person name="Verjovski-Almeida S."/>
            <person name="Vettore A.L."/>
            <person name="Zago M.A."/>
            <person name="Zatz M."/>
            <person name="Meidanis J."/>
            <person name="Setubal J.C."/>
        </authorList>
    </citation>
    <scope>NUCLEOTIDE SEQUENCE [LARGE SCALE GENOMIC DNA]</scope>
    <source>
        <strain evidence="1 2">9a5c</strain>
    </source>
</reference>
<dbReference type="KEGG" id="xfa:XF_2197"/>
<proteinExistence type="predicted"/>
<dbReference type="HOGENOM" id="CLU_2083958_0_0_6"/>